<reference evidence="6 7" key="1">
    <citation type="submission" date="2019-12" db="EMBL/GenBank/DDBJ databases">
        <authorList>
            <person name="Huq M.A."/>
        </authorList>
    </citation>
    <scope>NUCLEOTIDE SEQUENCE [LARGE SCALE GENOMIC DNA]</scope>
    <source>
        <strain evidence="6 7">MAH-25</strain>
    </source>
</reference>
<dbReference type="Pfam" id="PF03466">
    <property type="entry name" value="LysR_substrate"/>
    <property type="match status" value="1"/>
</dbReference>
<dbReference type="InterPro" id="IPR050950">
    <property type="entry name" value="HTH-type_LysR_regulators"/>
</dbReference>
<dbReference type="EMBL" id="WSEL01000009">
    <property type="protein sequence ID" value="MVQ31071.1"/>
    <property type="molecule type" value="Genomic_DNA"/>
</dbReference>
<dbReference type="Gene3D" id="3.40.190.290">
    <property type="match status" value="1"/>
</dbReference>
<accession>A0A6N8IVT5</accession>
<dbReference type="PANTHER" id="PTHR30419:SF8">
    <property type="entry name" value="NITROGEN ASSIMILATION TRANSCRIPTIONAL ACTIVATOR-RELATED"/>
    <property type="match status" value="1"/>
</dbReference>
<proteinExistence type="inferred from homology"/>
<dbReference type="InterPro" id="IPR036388">
    <property type="entry name" value="WH-like_DNA-bd_sf"/>
</dbReference>
<keyword evidence="7" id="KW-1185">Reference proteome</keyword>
<dbReference type="Proteomes" id="UP000469385">
    <property type="component" value="Unassembled WGS sequence"/>
</dbReference>
<evidence type="ECO:0000256" key="2">
    <source>
        <dbReference type="ARBA" id="ARBA00023015"/>
    </source>
</evidence>
<dbReference type="InterPro" id="IPR005119">
    <property type="entry name" value="LysR_subst-bd"/>
</dbReference>
<dbReference type="Gene3D" id="1.10.10.10">
    <property type="entry name" value="Winged helix-like DNA-binding domain superfamily/Winged helix DNA-binding domain"/>
    <property type="match status" value="1"/>
</dbReference>
<gene>
    <name evidence="6" type="ORF">GON04_16545</name>
</gene>
<evidence type="ECO:0000259" key="5">
    <source>
        <dbReference type="PROSITE" id="PS50931"/>
    </source>
</evidence>
<keyword evidence="2" id="KW-0805">Transcription regulation</keyword>
<dbReference type="InterPro" id="IPR036390">
    <property type="entry name" value="WH_DNA-bd_sf"/>
</dbReference>
<dbReference type="InterPro" id="IPR000847">
    <property type="entry name" value="LysR_HTH_N"/>
</dbReference>
<dbReference type="GO" id="GO:0003700">
    <property type="term" value="F:DNA-binding transcription factor activity"/>
    <property type="evidence" value="ECO:0007669"/>
    <property type="project" value="InterPro"/>
</dbReference>
<dbReference type="PRINTS" id="PR00039">
    <property type="entry name" value="HTHLYSR"/>
</dbReference>
<feature type="domain" description="HTH lysR-type" evidence="5">
    <location>
        <begin position="17"/>
        <end position="74"/>
    </location>
</feature>
<dbReference type="PANTHER" id="PTHR30419">
    <property type="entry name" value="HTH-TYPE TRANSCRIPTIONAL REGULATOR YBHD"/>
    <property type="match status" value="1"/>
</dbReference>
<evidence type="ECO:0000313" key="6">
    <source>
        <dbReference type="EMBL" id="MVQ31071.1"/>
    </source>
</evidence>
<evidence type="ECO:0000256" key="3">
    <source>
        <dbReference type="ARBA" id="ARBA00023125"/>
    </source>
</evidence>
<keyword evidence="3" id="KW-0238">DNA-binding</keyword>
<comment type="similarity">
    <text evidence="1">Belongs to the LysR transcriptional regulatory family.</text>
</comment>
<dbReference type="AlphaFoldDB" id="A0A6N8IVT5"/>
<dbReference type="SUPFAM" id="SSF53850">
    <property type="entry name" value="Periplasmic binding protein-like II"/>
    <property type="match status" value="1"/>
</dbReference>
<dbReference type="PROSITE" id="PS50931">
    <property type="entry name" value="HTH_LYSR"/>
    <property type="match status" value="1"/>
</dbReference>
<keyword evidence="4" id="KW-0804">Transcription</keyword>
<evidence type="ECO:0000256" key="1">
    <source>
        <dbReference type="ARBA" id="ARBA00009437"/>
    </source>
</evidence>
<dbReference type="RefSeq" id="WP_157399162.1">
    <property type="nucleotide sequence ID" value="NZ_WSEL01000009.1"/>
</dbReference>
<evidence type="ECO:0000256" key="4">
    <source>
        <dbReference type="ARBA" id="ARBA00023163"/>
    </source>
</evidence>
<protein>
    <submittedName>
        <fullName evidence="6">LysR family transcriptional regulator</fullName>
    </submittedName>
</protein>
<dbReference type="GO" id="GO:0005829">
    <property type="term" value="C:cytosol"/>
    <property type="evidence" value="ECO:0007669"/>
    <property type="project" value="TreeGrafter"/>
</dbReference>
<sequence length="310" mass="33585">MGSIDRQHTTPQLMNRLRMRQVALLLALDELGTLSAAAGQLGLTQPAATKMLNELETSLGQRLFDRVGRGLQRNAAGARVTGFFRSIRGSMEALNQELEALRQGGAGKLAIGSIMAASPGRLTRALLQLKAEFPMLSMEVAVDTSDRLLAQLREGVLEVVVGRLASVPGVACTFTPIADEALAVVAGNDHPLARRRTLAFEALLDYPWILQPQGSPMRDLIEREFRRHHVDLPRGLIETGSILTTINLVRGSQLLGVIPQAVAAGHAEHGMLRMLPYRFGHALEAYGSLVPRDRPLSAPAARLVELLHAD</sequence>
<organism evidence="6 7">
    <name type="scientific">Ramlibacter pinisoli</name>
    <dbReference type="NCBI Taxonomy" id="2682844"/>
    <lineage>
        <taxon>Bacteria</taxon>
        <taxon>Pseudomonadati</taxon>
        <taxon>Pseudomonadota</taxon>
        <taxon>Betaproteobacteria</taxon>
        <taxon>Burkholderiales</taxon>
        <taxon>Comamonadaceae</taxon>
        <taxon>Ramlibacter</taxon>
    </lineage>
</organism>
<dbReference type="SUPFAM" id="SSF46785">
    <property type="entry name" value="Winged helix' DNA-binding domain"/>
    <property type="match status" value="1"/>
</dbReference>
<dbReference type="GO" id="GO:0003677">
    <property type="term" value="F:DNA binding"/>
    <property type="evidence" value="ECO:0007669"/>
    <property type="project" value="UniProtKB-KW"/>
</dbReference>
<dbReference type="Pfam" id="PF00126">
    <property type="entry name" value="HTH_1"/>
    <property type="match status" value="1"/>
</dbReference>
<evidence type="ECO:0000313" key="7">
    <source>
        <dbReference type="Proteomes" id="UP000469385"/>
    </source>
</evidence>
<name>A0A6N8IVT5_9BURK</name>
<comment type="caution">
    <text evidence="6">The sequence shown here is derived from an EMBL/GenBank/DDBJ whole genome shotgun (WGS) entry which is preliminary data.</text>
</comment>